<sequence length="104" mass="11041">MDRGAVPHDYLPRGAPKLCCCGCCGATVLLLGVTILVLALTVFKVKDPEVMNNLHLDRLFVPGIGTPENPISVDATLTADISIKNPNVASFRFRNSTTGSSTRG</sequence>
<comment type="caution">
    <text evidence="2">The sequence shown here is derived from an EMBL/GenBank/DDBJ whole genome shotgun (WGS) entry which is preliminary data.</text>
</comment>
<proteinExistence type="predicted"/>
<name>A0A835R6M6_VANPL</name>
<feature type="transmembrane region" description="Helical" evidence="1">
    <location>
        <begin position="15"/>
        <end position="43"/>
    </location>
</feature>
<organism evidence="2 3">
    <name type="scientific">Vanilla planifolia</name>
    <name type="common">Vanilla</name>
    <dbReference type="NCBI Taxonomy" id="51239"/>
    <lineage>
        <taxon>Eukaryota</taxon>
        <taxon>Viridiplantae</taxon>
        <taxon>Streptophyta</taxon>
        <taxon>Embryophyta</taxon>
        <taxon>Tracheophyta</taxon>
        <taxon>Spermatophyta</taxon>
        <taxon>Magnoliopsida</taxon>
        <taxon>Liliopsida</taxon>
        <taxon>Asparagales</taxon>
        <taxon>Orchidaceae</taxon>
        <taxon>Vanilloideae</taxon>
        <taxon>Vanilleae</taxon>
        <taxon>Vanilla</taxon>
    </lineage>
</organism>
<keyword evidence="1" id="KW-0812">Transmembrane</keyword>
<dbReference type="EMBL" id="JADCNM010000004">
    <property type="protein sequence ID" value="KAG0486711.1"/>
    <property type="molecule type" value="Genomic_DNA"/>
</dbReference>
<dbReference type="Proteomes" id="UP000639772">
    <property type="component" value="Unassembled WGS sequence"/>
</dbReference>
<evidence type="ECO:0000256" key="1">
    <source>
        <dbReference type="SAM" id="Phobius"/>
    </source>
</evidence>
<keyword evidence="1" id="KW-0472">Membrane</keyword>
<protein>
    <recommendedName>
        <fullName evidence="4">Late embryogenesis abundant protein LEA-2 subgroup domain-containing protein</fullName>
    </recommendedName>
</protein>
<keyword evidence="1" id="KW-1133">Transmembrane helix</keyword>
<evidence type="ECO:0000313" key="3">
    <source>
        <dbReference type="Proteomes" id="UP000639772"/>
    </source>
</evidence>
<reference evidence="2 3" key="1">
    <citation type="journal article" date="2020" name="Nat. Food">
        <title>A phased Vanilla planifolia genome enables genetic improvement of flavour and production.</title>
        <authorList>
            <person name="Hasing T."/>
            <person name="Tang H."/>
            <person name="Brym M."/>
            <person name="Khazi F."/>
            <person name="Huang T."/>
            <person name="Chambers A.H."/>
        </authorList>
    </citation>
    <scope>NUCLEOTIDE SEQUENCE [LARGE SCALE GENOMIC DNA]</scope>
    <source>
        <tissue evidence="2">Leaf</tissue>
    </source>
</reference>
<dbReference type="AlphaFoldDB" id="A0A835R6M6"/>
<evidence type="ECO:0008006" key="4">
    <source>
        <dbReference type="Google" id="ProtNLM"/>
    </source>
</evidence>
<dbReference type="OrthoDB" id="764273at2759"/>
<evidence type="ECO:0000313" key="2">
    <source>
        <dbReference type="EMBL" id="KAG0486711.1"/>
    </source>
</evidence>
<accession>A0A835R6M6</accession>
<gene>
    <name evidence="2" type="ORF">HPP92_008806</name>
</gene>